<dbReference type="AlphaFoldDB" id="A0A4Q7NRJ3"/>
<reference evidence="4 5" key="1">
    <citation type="submission" date="2019-02" db="EMBL/GenBank/DDBJ databases">
        <title>Genomic Encyclopedia of Type Strains, Phase IV (KMG-IV): sequencing the most valuable type-strain genomes for metagenomic binning, comparative biology and taxonomic classification.</title>
        <authorList>
            <person name="Goeker M."/>
        </authorList>
    </citation>
    <scope>NUCLEOTIDE SEQUENCE [LARGE SCALE GENOMIC DNA]</scope>
    <source>
        <strain evidence="4 5">DSM 45622</strain>
    </source>
</reference>
<keyword evidence="4" id="KW-0032">Aminotransferase</keyword>
<dbReference type="Gene3D" id="3.20.10.10">
    <property type="entry name" value="D-amino Acid Aminotransferase, subunit A, domain 2"/>
    <property type="match status" value="1"/>
</dbReference>
<dbReference type="EMBL" id="SGXD01000002">
    <property type="protein sequence ID" value="RZS89460.1"/>
    <property type="molecule type" value="Genomic_DNA"/>
</dbReference>
<dbReference type="FunFam" id="3.20.10.10:FF:000002">
    <property type="entry name" value="D-alanine aminotransferase"/>
    <property type="match status" value="1"/>
</dbReference>
<evidence type="ECO:0000313" key="5">
    <source>
        <dbReference type="Proteomes" id="UP000293638"/>
    </source>
</evidence>
<protein>
    <submittedName>
        <fullName evidence="4">Branched-chain amino acid aminotransferase</fullName>
    </submittedName>
</protein>
<evidence type="ECO:0000256" key="3">
    <source>
        <dbReference type="ARBA" id="ARBA00022898"/>
    </source>
</evidence>
<proteinExistence type="inferred from homology"/>
<dbReference type="RefSeq" id="WP_165400158.1">
    <property type="nucleotide sequence ID" value="NZ_SGXD01000002.1"/>
</dbReference>
<keyword evidence="3" id="KW-0663">Pyridoxal phosphate</keyword>
<dbReference type="GO" id="GO:0005829">
    <property type="term" value="C:cytosol"/>
    <property type="evidence" value="ECO:0007669"/>
    <property type="project" value="TreeGrafter"/>
</dbReference>
<dbReference type="Pfam" id="PF01063">
    <property type="entry name" value="Aminotran_4"/>
    <property type="match status" value="1"/>
</dbReference>
<keyword evidence="5" id="KW-1185">Reference proteome</keyword>
<dbReference type="InterPro" id="IPR036038">
    <property type="entry name" value="Aminotransferase-like"/>
</dbReference>
<dbReference type="SUPFAM" id="SSF56752">
    <property type="entry name" value="D-aminoacid aminotransferase-like PLP-dependent enzymes"/>
    <property type="match status" value="1"/>
</dbReference>
<dbReference type="GO" id="GO:0008483">
    <property type="term" value="F:transaminase activity"/>
    <property type="evidence" value="ECO:0007669"/>
    <property type="project" value="UniProtKB-KW"/>
</dbReference>
<gene>
    <name evidence="4" type="ORF">EV189_1224</name>
</gene>
<dbReference type="Proteomes" id="UP000293638">
    <property type="component" value="Unassembled WGS sequence"/>
</dbReference>
<dbReference type="InterPro" id="IPR050571">
    <property type="entry name" value="Class-IV_PLP-Dep_Aminotrnsfr"/>
</dbReference>
<dbReference type="InterPro" id="IPR001544">
    <property type="entry name" value="Aminotrans_IV"/>
</dbReference>
<comment type="similarity">
    <text evidence="2">Belongs to the class-IV pyridoxal-phosphate-dependent aminotransferase family.</text>
</comment>
<dbReference type="Gene3D" id="3.30.470.10">
    <property type="match status" value="1"/>
</dbReference>
<dbReference type="GO" id="GO:0046394">
    <property type="term" value="P:carboxylic acid biosynthetic process"/>
    <property type="evidence" value="ECO:0007669"/>
    <property type="project" value="UniProtKB-ARBA"/>
</dbReference>
<comment type="cofactor">
    <cofactor evidence="1">
        <name>pyridoxal 5'-phosphate</name>
        <dbReference type="ChEBI" id="CHEBI:597326"/>
    </cofactor>
</comment>
<dbReference type="InterPro" id="IPR043132">
    <property type="entry name" value="BCAT-like_C"/>
</dbReference>
<name>A0A4Q7NRJ3_9ACTN</name>
<accession>A0A4Q7NRJ3</accession>
<dbReference type="InterPro" id="IPR043131">
    <property type="entry name" value="BCAT-like_N"/>
</dbReference>
<evidence type="ECO:0000256" key="2">
    <source>
        <dbReference type="ARBA" id="ARBA00009320"/>
    </source>
</evidence>
<comment type="caution">
    <text evidence="4">The sequence shown here is derived from an EMBL/GenBank/DDBJ whole genome shotgun (WGS) entry which is preliminary data.</text>
</comment>
<dbReference type="PANTHER" id="PTHR42743">
    <property type="entry name" value="AMINO-ACID AMINOTRANSFERASE"/>
    <property type="match status" value="1"/>
</dbReference>
<dbReference type="PANTHER" id="PTHR42743:SF11">
    <property type="entry name" value="AMINODEOXYCHORISMATE LYASE"/>
    <property type="match status" value="1"/>
</dbReference>
<evidence type="ECO:0000313" key="4">
    <source>
        <dbReference type="EMBL" id="RZS89460.1"/>
    </source>
</evidence>
<keyword evidence="4" id="KW-0808">Transferase</keyword>
<organism evidence="4 5">
    <name type="scientific">Motilibacter rhizosphaerae</name>
    <dbReference type="NCBI Taxonomy" id="598652"/>
    <lineage>
        <taxon>Bacteria</taxon>
        <taxon>Bacillati</taxon>
        <taxon>Actinomycetota</taxon>
        <taxon>Actinomycetes</taxon>
        <taxon>Motilibacterales</taxon>
        <taxon>Motilibacteraceae</taxon>
        <taxon>Motilibacter</taxon>
    </lineage>
</organism>
<dbReference type="GO" id="GO:0008652">
    <property type="term" value="P:amino acid biosynthetic process"/>
    <property type="evidence" value="ECO:0007669"/>
    <property type="project" value="UniProtKB-ARBA"/>
</dbReference>
<sequence length="278" mass="27993">MGASSGVVVWLDGVVLPAEEARVGVLDHGFTVGDGVFETLAVRGGVPVSLTRHLARLARSAAALGLPEPEAAVVRSAVAELLGVVPSTGPHRLRITWTSGPGPLGSQRGDGPPTLLLALAPGGGTPDPVALATVPWVRNERSPLAGVKSTSYAENAVALAAAHAAGAGEAVLANTRGELCEGTGSNVLVAVGGRLLTPPLSSGCLAGVTREVLLDLGVVEEEVLAYDVLRTADEVLITSSTRDVLPAVRVDGREVAVGPLGRSAAAAYAARVAEEPDA</sequence>
<evidence type="ECO:0000256" key="1">
    <source>
        <dbReference type="ARBA" id="ARBA00001933"/>
    </source>
</evidence>